<dbReference type="AlphaFoldDB" id="A0A9Q5SPR6"/>
<feature type="repeat" description="TPR" evidence="3">
    <location>
        <begin position="375"/>
        <end position="408"/>
    </location>
</feature>
<evidence type="ECO:0000313" key="4">
    <source>
        <dbReference type="EMBL" id="OUO03466.1"/>
    </source>
</evidence>
<evidence type="ECO:0000256" key="2">
    <source>
        <dbReference type="ARBA" id="ARBA00022803"/>
    </source>
</evidence>
<dbReference type="EMBL" id="NFIJ01000022">
    <property type="protein sequence ID" value="OUO03466.1"/>
    <property type="molecule type" value="Genomic_DNA"/>
</dbReference>
<keyword evidence="2 3" id="KW-0802">TPR repeat</keyword>
<proteinExistence type="predicted"/>
<dbReference type="InterPro" id="IPR019734">
    <property type="entry name" value="TPR_rpt"/>
</dbReference>
<protein>
    <submittedName>
        <fullName evidence="4">Multidrug transporter</fullName>
    </submittedName>
</protein>
<dbReference type="PANTHER" id="PTHR44186">
    <property type="match status" value="1"/>
</dbReference>
<dbReference type="SUPFAM" id="SSF81901">
    <property type="entry name" value="HCP-like"/>
    <property type="match status" value="1"/>
</dbReference>
<organism evidence="4 5">
    <name type="scientific">Parabacteroides johnsonii</name>
    <dbReference type="NCBI Taxonomy" id="387661"/>
    <lineage>
        <taxon>Bacteria</taxon>
        <taxon>Pseudomonadati</taxon>
        <taxon>Bacteroidota</taxon>
        <taxon>Bacteroidia</taxon>
        <taxon>Bacteroidales</taxon>
        <taxon>Tannerellaceae</taxon>
        <taxon>Parabacteroides</taxon>
    </lineage>
</organism>
<feature type="repeat" description="TPR" evidence="3">
    <location>
        <begin position="196"/>
        <end position="229"/>
    </location>
</feature>
<keyword evidence="1" id="KW-0677">Repeat</keyword>
<dbReference type="Gene3D" id="1.25.40.10">
    <property type="entry name" value="Tetratricopeptide repeat domain"/>
    <property type="match status" value="2"/>
</dbReference>
<dbReference type="InterPro" id="IPR011990">
    <property type="entry name" value="TPR-like_helical_dom_sf"/>
</dbReference>
<dbReference type="PANTHER" id="PTHR44186:SF1">
    <property type="entry name" value="BARDET-BIEDL SYNDROME 4 PROTEIN"/>
    <property type="match status" value="1"/>
</dbReference>
<sequence>MKKKDISRLLQRYLVGHQEGKDAYFDADEVDELLDSFEESDDYTYYDEVLALGLRLHPGNPDLQIRQCKSYVYNEDYDSALVLIESIAETDNQDLDMLRLECYVMQDSYDKVIGHVEKLIADKCEYLETLFEYIAPILGDVEMTKEAHDFINRGLMLFPDNLILKDELCYNLEIEGDIKKAIEVCNELIDKNPYSNDYWFTLGRLYSISGDYEKAIEAFDFALTCDDSDEELKILKAYCLYMNENYEKAIEVYNDIATTDETRIRITPLLAECYVKLENYEKAYVLLKEQLKQNNQLEDSSTYINYIRCCVETGRDEEASDVLMQASKLFPKNIRILSLLALTYLENGDEHKAMEATERLFTALDQVEDKQQEDFESLYRAGQYLFMKGDIDKALQYYKKVLEANPEMPYMHLHMAMAYLAKGDMKHFSEHYRQTSPEELLNYLKNAGLSYEGIVERIGSKHIPPEDLVKEFLKNKDNNN</sequence>
<name>A0A9Q5SPR6_9BACT</name>
<dbReference type="PROSITE" id="PS50293">
    <property type="entry name" value="TPR_REGION"/>
    <property type="match status" value="1"/>
</dbReference>
<dbReference type="GeneID" id="93407424"/>
<dbReference type="RefSeq" id="WP_008147741.1">
    <property type="nucleotide sequence ID" value="NZ_CAJLBM010000006.1"/>
</dbReference>
<dbReference type="Proteomes" id="UP000195975">
    <property type="component" value="Unassembled WGS sequence"/>
</dbReference>
<dbReference type="Pfam" id="PF12895">
    <property type="entry name" value="ANAPC3"/>
    <property type="match status" value="1"/>
</dbReference>
<dbReference type="Pfam" id="PF13181">
    <property type="entry name" value="TPR_8"/>
    <property type="match status" value="1"/>
</dbReference>
<dbReference type="SUPFAM" id="SSF48452">
    <property type="entry name" value="TPR-like"/>
    <property type="match status" value="2"/>
</dbReference>
<dbReference type="Pfam" id="PF14559">
    <property type="entry name" value="TPR_19"/>
    <property type="match status" value="1"/>
</dbReference>
<evidence type="ECO:0000256" key="3">
    <source>
        <dbReference type="PROSITE-ProRule" id="PRU00339"/>
    </source>
</evidence>
<evidence type="ECO:0000313" key="5">
    <source>
        <dbReference type="Proteomes" id="UP000195975"/>
    </source>
</evidence>
<dbReference type="PROSITE" id="PS50005">
    <property type="entry name" value="TPR"/>
    <property type="match status" value="2"/>
</dbReference>
<gene>
    <name evidence="4" type="ORF">B5F96_15535</name>
</gene>
<comment type="caution">
    <text evidence="4">The sequence shown here is derived from an EMBL/GenBank/DDBJ whole genome shotgun (WGS) entry which is preliminary data.</text>
</comment>
<reference evidence="5" key="1">
    <citation type="submission" date="2017-04" db="EMBL/GenBank/DDBJ databases">
        <title>Function of individual gut microbiota members based on whole genome sequencing of pure cultures obtained from chicken caecum.</title>
        <authorList>
            <person name="Medvecky M."/>
            <person name="Cejkova D."/>
            <person name="Polansky O."/>
            <person name="Karasova D."/>
            <person name="Kubasova T."/>
            <person name="Cizek A."/>
            <person name="Rychlik I."/>
        </authorList>
    </citation>
    <scope>NUCLEOTIDE SEQUENCE [LARGE SCALE GENOMIC DNA]</scope>
    <source>
        <strain evidence="5">An42</strain>
    </source>
</reference>
<evidence type="ECO:0000256" key="1">
    <source>
        <dbReference type="ARBA" id="ARBA00022737"/>
    </source>
</evidence>
<dbReference type="SMART" id="SM00028">
    <property type="entry name" value="TPR"/>
    <property type="match status" value="6"/>
</dbReference>
<accession>A0A9Q5SPR6</accession>